<dbReference type="Proteomes" id="UP000633278">
    <property type="component" value="Unassembled WGS sequence"/>
</dbReference>
<reference evidence="1" key="2">
    <citation type="submission" date="2020-09" db="EMBL/GenBank/DDBJ databases">
        <authorList>
            <person name="Sun Q."/>
            <person name="Zhou Y."/>
        </authorList>
    </citation>
    <scope>NUCLEOTIDE SEQUENCE</scope>
    <source>
        <strain evidence="1">CGMCC 1.15763</strain>
    </source>
</reference>
<dbReference type="PROSITE" id="PS51257">
    <property type="entry name" value="PROKAR_LIPOPROTEIN"/>
    <property type="match status" value="1"/>
</dbReference>
<accession>A0A917HZF5</accession>
<name>A0A917HZF5_9FLAO</name>
<comment type="caution">
    <text evidence="1">The sequence shown here is derived from an EMBL/GenBank/DDBJ whole genome shotgun (WGS) entry which is preliminary data.</text>
</comment>
<proteinExistence type="predicted"/>
<evidence type="ECO:0000313" key="1">
    <source>
        <dbReference type="EMBL" id="GGG98234.1"/>
    </source>
</evidence>
<dbReference type="AlphaFoldDB" id="A0A917HZF5"/>
<dbReference type="Pfam" id="PF20113">
    <property type="entry name" value="DUF6503"/>
    <property type="match status" value="1"/>
</dbReference>
<dbReference type="EMBL" id="BMJW01000002">
    <property type="protein sequence ID" value="GGG98234.1"/>
    <property type="molecule type" value="Genomic_DNA"/>
</dbReference>
<evidence type="ECO:0008006" key="3">
    <source>
        <dbReference type="Google" id="ProtNLM"/>
    </source>
</evidence>
<gene>
    <name evidence="1" type="ORF">GCM10011416_15400</name>
</gene>
<keyword evidence="2" id="KW-1185">Reference proteome</keyword>
<protein>
    <recommendedName>
        <fullName evidence="3">Deoxyribose-phosphate aldolase</fullName>
    </recommendedName>
</protein>
<organism evidence="1 2">
    <name type="scientific">Polaribacter pacificus</name>
    <dbReference type="NCBI Taxonomy" id="1775173"/>
    <lineage>
        <taxon>Bacteria</taxon>
        <taxon>Pseudomonadati</taxon>
        <taxon>Bacteroidota</taxon>
        <taxon>Flavobacteriia</taxon>
        <taxon>Flavobacteriales</taxon>
        <taxon>Flavobacteriaceae</taxon>
    </lineage>
</organism>
<reference evidence="1" key="1">
    <citation type="journal article" date="2014" name="Int. J. Syst. Evol. Microbiol.">
        <title>Complete genome sequence of Corynebacterium casei LMG S-19264T (=DSM 44701T), isolated from a smear-ripened cheese.</title>
        <authorList>
            <consortium name="US DOE Joint Genome Institute (JGI-PGF)"/>
            <person name="Walter F."/>
            <person name="Albersmeier A."/>
            <person name="Kalinowski J."/>
            <person name="Ruckert C."/>
        </authorList>
    </citation>
    <scope>NUCLEOTIDE SEQUENCE</scope>
    <source>
        <strain evidence="1">CGMCC 1.15763</strain>
    </source>
</reference>
<dbReference type="RefSeq" id="WP_188598743.1">
    <property type="nucleotide sequence ID" value="NZ_BMJW01000002.1"/>
</dbReference>
<evidence type="ECO:0000313" key="2">
    <source>
        <dbReference type="Proteomes" id="UP000633278"/>
    </source>
</evidence>
<dbReference type="InterPro" id="IPR045444">
    <property type="entry name" value="DUF6503"/>
</dbReference>
<sequence length="246" mass="27935">MRIFLASLVLLFISCNTSKKSQTAQEIVDAAMLASGSEKVAKATISFKFRDIQYKAIRNQGRFLLERSFKENKDSITDQLSNEGFTRLLNNQAIQLHDTLATAYSGSVNSVHYFSVLPFGLNDMAVRKKRLADQVVFGKDYYTIQIRFSEEGGGEDFDDVYIYWINKETSLIDYLAYSFHVNGGGVRFREATNPRTIKGVRFVDYNNYKKENALTDLENLAKAFEKGELQKLSEINLEAISVQITP</sequence>